<gene>
    <name evidence="3" type="ORF">GCM10008985_16550</name>
    <name evidence="4" type="ORF">MUK72_13300</name>
</gene>
<dbReference type="Gene3D" id="3.40.50.1820">
    <property type="entry name" value="alpha/beta hydrolase"/>
    <property type="match status" value="1"/>
</dbReference>
<dbReference type="InterPro" id="IPR013094">
    <property type="entry name" value="AB_hydrolase_3"/>
</dbReference>
<dbReference type="InterPro" id="IPR050300">
    <property type="entry name" value="GDXG_lipolytic_enzyme"/>
</dbReference>
<dbReference type="Pfam" id="PF07859">
    <property type="entry name" value="Abhydrolase_3"/>
    <property type="match status" value="1"/>
</dbReference>
<reference evidence="3" key="3">
    <citation type="submission" date="2023-12" db="EMBL/GenBank/DDBJ databases">
        <authorList>
            <person name="Sun Q."/>
            <person name="Inoue M."/>
        </authorList>
    </citation>
    <scope>NUCLEOTIDE SEQUENCE</scope>
    <source>
        <strain evidence="3">JCM 12289</strain>
    </source>
</reference>
<evidence type="ECO:0000313" key="4">
    <source>
        <dbReference type="EMBL" id="UOO94935.1"/>
    </source>
</evidence>
<evidence type="ECO:0000313" key="6">
    <source>
        <dbReference type="Proteomes" id="UP001500962"/>
    </source>
</evidence>
<proteinExistence type="predicted"/>
<evidence type="ECO:0000259" key="2">
    <source>
        <dbReference type="Pfam" id="PF07859"/>
    </source>
</evidence>
<name>A0AAV3SG83_HALDO</name>
<keyword evidence="1 3" id="KW-0378">Hydrolase</keyword>
<organism evidence="3 6">
    <name type="scientific">Halococcus dombrowskii</name>
    <dbReference type="NCBI Taxonomy" id="179637"/>
    <lineage>
        <taxon>Archaea</taxon>
        <taxon>Methanobacteriati</taxon>
        <taxon>Methanobacteriota</taxon>
        <taxon>Stenosarchaea group</taxon>
        <taxon>Halobacteria</taxon>
        <taxon>Halobacteriales</taxon>
        <taxon>Halococcaceae</taxon>
        <taxon>Halococcus</taxon>
    </lineage>
</organism>
<protein>
    <submittedName>
        <fullName evidence="3">Alpha/beta hydrolase</fullName>
    </submittedName>
</protein>
<reference evidence="3" key="1">
    <citation type="journal article" date="2014" name="Int. J. Syst. Evol. Microbiol.">
        <title>Complete genome sequence of Corynebacterium casei LMG S-19264T (=DSM 44701T), isolated from a smear-ripened cheese.</title>
        <authorList>
            <consortium name="US DOE Joint Genome Institute (JGI-PGF)"/>
            <person name="Walter F."/>
            <person name="Albersmeier A."/>
            <person name="Kalinowski J."/>
            <person name="Ruckert C."/>
        </authorList>
    </citation>
    <scope>NUCLEOTIDE SEQUENCE</scope>
    <source>
        <strain evidence="3">JCM 12289</strain>
    </source>
</reference>
<dbReference type="GeneID" id="71762842"/>
<dbReference type="SUPFAM" id="SSF53474">
    <property type="entry name" value="alpha/beta-Hydrolases"/>
    <property type="match status" value="1"/>
</dbReference>
<dbReference type="KEGG" id="hdo:MUK72_13300"/>
<accession>A0AAV3SG83</accession>
<keyword evidence="5" id="KW-1185">Reference proteome</keyword>
<dbReference type="EMBL" id="BAAADN010000026">
    <property type="protein sequence ID" value="GAA0460789.1"/>
    <property type="molecule type" value="Genomic_DNA"/>
</dbReference>
<dbReference type="GO" id="GO:0016787">
    <property type="term" value="F:hydrolase activity"/>
    <property type="evidence" value="ECO:0007669"/>
    <property type="project" value="UniProtKB-KW"/>
</dbReference>
<sequence>MDDPDPQVERLLERINRQRTPPTHGMSVPTARDRLDELFTTPDPEPVGEIEEFSIEGPGGPLPVRVYAPETGTEPYGVFVTFHGGGWVVGGLDTHDPVCRALANAADCLVVSVDYRLAPEHPFPAAVEDCYAATEWAVDYADELGGDGDRVAVGGDSAGGNLAAAVTLVARDRDGPELCHQSLVYPSVNSPSFQEFDSYEENAEGYLLERASAEWYYERYLSHPTDARNAYAAPLMARDLSDLPPATVVTAGFDPLRDEGIAYADRLDAAGVPVTHECFEGMIHGFLNLVDTIDRSRDAIAVLADDLRDAFAQ</sequence>
<dbReference type="AlphaFoldDB" id="A0AAV3SG83"/>
<feature type="domain" description="Alpha/beta hydrolase fold-3" evidence="2">
    <location>
        <begin position="80"/>
        <end position="287"/>
    </location>
</feature>
<evidence type="ECO:0000313" key="5">
    <source>
        <dbReference type="Proteomes" id="UP000830542"/>
    </source>
</evidence>
<dbReference type="RefSeq" id="WP_244701870.1">
    <property type="nucleotide sequence ID" value="NZ_BAAADN010000026.1"/>
</dbReference>
<dbReference type="PANTHER" id="PTHR48081:SF8">
    <property type="entry name" value="ALPHA_BETA HYDROLASE FOLD-3 DOMAIN-CONTAINING PROTEIN-RELATED"/>
    <property type="match status" value="1"/>
</dbReference>
<dbReference type="Proteomes" id="UP000830542">
    <property type="component" value="Chromosome"/>
</dbReference>
<reference evidence="4" key="2">
    <citation type="submission" date="2022-04" db="EMBL/GenBank/DDBJ databases">
        <title>Sequencing and genomic assembly of Halococcus dombrowskii.</title>
        <authorList>
            <person name="Lim S.W."/>
            <person name="MacLea K.S."/>
        </authorList>
    </citation>
    <scope>NUCLEOTIDE SEQUENCE</scope>
    <source>
        <strain evidence="4">H4</strain>
    </source>
</reference>
<dbReference type="FunFam" id="3.40.50.1820:FF:000089">
    <property type="entry name" value="Alpha/beta hydrolase"/>
    <property type="match status" value="1"/>
</dbReference>
<evidence type="ECO:0000313" key="3">
    <source>
        <dbReference type="EMBL" id="GAA0460789.1"/>
    </source>
</evidence>
<dbReference type="EMBL" id="CP095005">
    <property type="protein sequence ID" value="UOO94935.1"/>
    <property type="molecule type" value="Genomic_DNA"/>
</dbReference>
<dbReference type="Proteomes" id="UP001500962">
    <property type="component" value="Unassembled WGS sequence"/>
</dbReference>
<evidence type="ECO:0000256" key="1">
    <source>
        <dbReference type="ARBA" id="ARBA00022801"/>
    </source>
</evidence>
<dbReference type="PANTHER" id="PTHR48081">
    <property type="entry name" value="AB HYDROLASE SUPERFAMILY PROTEIN C4A8.06C"/>
    <property type="match status" value="1"/>
</dbReference>
<dbReference type="InterPro" id="IPR029058">
    <property type="entry name" value="AB_hydrolase_fold"/>
</dbReference>